<dbReference type="RefSeq" id="WP_048113396.1">
    <property type="nucleotide sequence ID" value="NZ_CP010070.1"/>
</dbReference>
<dbReference type="EMBL" id="CP010070">
    <property type="protein sequence ID" value="AIZ57247.1"/>
    <property type="molecule type" value="Genomic_DNA"/>
</dbReference>
<dbReference type="InterPro" id="IPR004038">
    <property type="entry name" value="Ribosomal_eL8/eL30/eS12/Gad45"/>
</dbReference>
<dbReference type="PROSITE" id="PS00993">
    <property type="entry name" value="RIBOSOMAL_L30E_2"/>
    <property type="match status" value="1"/>
</dbReference>
<dbReference type="GO" id="GO:1990904">
    <property type="term" value="C:ribonucleoprotein complex"/>
    <property type="evidence" value="ECO:0007669"/>
    <property type="project" value="UniProtKB-KW"/>
</dbReference>
<dbReference type="Proteomes" id="UP000030787">
    <property type="component" value="Chromosome"/>
</dbReference>
<evidence type="ECO:0000256" key="2">
    <source>
        <dbReference type="ARBA" id="ARBA00022980"/>
    </source>
</evidence>
<evidence type="ECO:0000259" key="4">
    <source>
        <dbReference type="Pfam" id="PF01248"/>
    </source>
</evidence>
<gene>
    <name evidence="5" type="ORF">Mpt1_c13860</name>
</gene>
<reference evidence="5 6" key="1">
    <citation type="journal article" date="2014" name="Appl. Environ. Microbiol.">
        <title>Comparative Genome Analysis of 'Candidatus Methanoplasma termitum' Indicates a New Mode of Energy Metabolism in the Seventh Order of Methanogens.</title>
        <authorList>
            <person name="Lang K."/>
            <person name="Schuldes J."/>
            <person name="Klingl A."/>
            <person name="Poehlein A."/>
            <person name="Daniel R."/>
            <person name="Brune A."/>
        </authorList>
    </citation>
    <scope>NUCLEOTIDE SEQUENCE [LARGE SCALE GENOMIC DNA]</scope>
    <source>
        <strain evidence="6">Mpt1</strain>
    </source>
</reference>
<evidence type="ECO:0000256" key="1">
    <source>
        <dbReference type="ARBA" id="ARBA00007326"/>
    </source>
</evidence>
<evidence type="ECO:0000256" key="3">
    <source>
        <dbReference type="ARBA" id="ARBA00023274"/>
    </source>
</evidence>
<evidence type="ECO:0000313" key="5">
    <source>
        <dbReference type="EMBL" id="AIZ57247.1"/>
    </source>
</evidence>
<dbReference type="HOGENOM" id="CLU_130502_1_0_2"/>
<keyword evidence="3" id="KW-0687">Ribonucleoprotein</keyword>
<dbReference type="GeneID" id="24819045"/>
<dbReference type="AlphaFoldDB" id="A0A0A7LG25"/>
<dbReference type="OrthoDB" id="10759at2157"/>
<dbReference type="InterPro" id="IPR039109">
    <property type="entry name" value="Ribosomal_eL30-like"/>
</dbReference>
<name>A0A0A7LG25_9ARCH</name>
<dbReference type="PANTHER" id="PTHR11449">
    <property type="entry name" value="RIBOSOMAL PROTEIN L30"/>
    <property type="match status" value="1"/>
</dbReference>
<proteinExistence type="inferred from homology"/>
<dbReference type="InterPro" id="IPR029064">
    <property type="entry name" value="Ribosomal_eL30-like_sf"/>
</dbReference>
<organism evidence="5 6">
    <name type="scientific">Candidatus Methanoplasma termitum</name>
    <dbReference type="NCBI Taxonomy" id="1577791"/>
    <lineage>
        <taxon>Archaea</taxon>
        <taxon>Methanobacteriati</taxon>
        <taxon>Thermoplasmatota</taxon>
        <taxon>Thermoplasmata</taxon>
        <taxon>Methanomassiliicoccales</taxon>
        <taxon>Methanomassiliicoccaceae</taxon>
        <taxon>Candidatus Methanoplasma</taxon>
    </lineage>
</organism>
<dbReference type="STRING" id="1577791.Mpt1_c13860"/>
<dbReference type="KEGG" id="mear:Mpt1_c13860"/>
<keyword evidence="2 5" id="KW-0689">Ribosomal protein</keyword>
<dbReference type="InterPro" id="IPR022991">
    <property type="entry name" value="Ribosomal_eL30_CS"/>
</dbReference>
<evidence type="ECO:0000313" key="6">
    <source>
        <dbReference type="Proteomes" id="UP000030787"/>
    </source>
</evidence>
<feature type="domain" description="Ribosomal protein eL8/eL30/eS12/Gadd45" evidence="4">
    <location>
        <begin position="7"/>
        <end position="92"/>
    </location>
</feature>
<keyword evidence="6" id="KW-1185">Reference proteome</keyword>
<sequence length="94" mass="9982">MSEKIDISRALKSAITTGKVEFGIDQTEKAIKAGKAQMVILSRNCPSKMLTGDIDVKVHVFEGNNMELGALCGKPFSVSALAVIDKGSSNILTL</sequence>
<dbReference type="SUPFAM" id="SSF55315">
    <property type="entry name" value="L30e-like"/>
    <property type="match status" value="1"/>
</dbReference>
<dbReference type="Pfam" id="PF01248">
    <property type="entry name" value="Ribosomal_L7Ae"/>
    <property type="match status" value="1"/>
</dbReference>
<dbReference type="GO" id="GO:0005840">
    <property type="term" value="C:ribosome"/>
    <property type="evidence" value="ECO:0007669"/>
    <property type="project" value="UniProtKB-KW"/>
</dbReference>
<accession>A0A0A7LG25</accession>
<dbReference type="GO" id="GO:0003723">
    <property type="term" value="F:RNA binding"/>
    <property type="evidence" value="ECO:0007669"/>
    <property type="project" value="InterPro"/>
</dbReference>
<protein>
    <submittedName>
        <fullName evidence="5">50S ribosomal protein L30e</fullName>
    </submittedName>
</protein>
<comment type="similarity">
    <text evidence="1">Belongs to the eukaryotic ribosomal protein eL30 family.</text>
</comment>
<dbReference type="Gene3D" id="3.30.1330.30">
    <property type="match status" value="1"/>
</dbReference>
<dbReference type="NCBIfam" id="NF002172">
    <property type="entry name" value="PRK01018.1"/>
    <property type="match status" value="1"/>
</dbReference>